<dbReference type="PANTHER" id="PTHR23257:SF963">
    <property type="entry name" value="AT08303P"/>
    <property type="match status" value="1"/>
</dbReference>
<dbReference type="GO" id="GO:0007165">
    <property type="term" value="P:signal transduction"/>
    <property type="evidence" value="ECO:0007669"/>
    <property type="project" value="TreeGrafter"/>
</dbReference>
<reference evidence="2" key="1">
    <citation type="submission" date="2022-08" db="EMBL/GenBank/DDBJ databases">
        <authorList>
            <person name="Kallberg Y."/>
            <person name="Tangrot J."/>
            <person name="Rosling A."/>
        </authorList>
    </citation>
    <scope>NUCLEOTIDE SEQUENCE</scope>
    <source>
        <strain evidence="2">Wild A</strain>
    </source>
</reference>
<dbReference type="InterPro" id="IPR011009">
    <property type="entry name" value="Kinase-like_dom_sf"/>
</dbReference>
<dbReference type="SUPFAM" id="SSF56112">
    <property type="entry name" value="Protein kinase-like (PK-like)"/>
    <property type="match status" value="1"/>
</dbReference>
<dbReference type="AlphaFoldDB" id="A0A9W4WX38"/>
<organism evidence="2 3">
    <name type="scientific">Funneliformis geosporum</name>
    <dbReference type="NCBI Taxonomy" id="1117311"/>
    <lineage>
        <taxon>Eukaryota</taxon>
        <taxon>Fungi</taxon>
        <taxon>Fungi incertae sedis</taxon>
        <taxon>Mucoromycota</taxon>
        <taxon>Glomeromycotina</taxon>
        <taxon>Glomeromycetes</taxon>
        <taxon>Glomerales</taxon>
        <taxon>Glomeraceae</taxon>
        <taxon>Funneliformis</taxon>
    </lineage>
</organism>
<feature type="domain" description="Protein kinase" evidence="1">
    <location>
        <begin position="1"/>
        <end position="177"/>
    </location>
</feature>
<accession>A0A9W4WX38</accession>
<dbReference type="PANTHER" id="PTHR23257">
    <property type="entry name" value="SERINE-THREONINE PROTEIN KINASE"/>
    <property type="match status" value="1"/>
</dbReference>
<protein>
    <submittedName>
        <fullName evidence="2">13788_t:CDS:1</fullName>
    </submittedName>
</protein>
<dbReference type="EMBL" id="CAMKVN010001909">
    <property type="protein sequence ID" value="CAI2178738.1"/>
    <property type="molecule type" value="Genomic_DNA"/>
</dbReference>
<dbReference type="GO" id="GO:0005737">
    <property type="term" value="C:cytoplasm"/>
    <property type="evidence" value="ECO:0007669"/>
    <property type="project" value="TreeGrafter"/>
</dbReference>
<dbReference type="GO" id="GO:0004672">
    <property type="term" value="F:protein kinase activity"/>
    <property type="evidence" value="ECO:0007669"/>
    <property type="project" value="InterPro"/>
</dbReference>
<dbReference type="InterPro" id="IPR000719">
    <property type="entry name" value="Prot_kinase_dom"/>
</dbReference>
<sequence>MSENTDVTLLNYNDEVHTNIWDDLLNALISVAKGLENIHAYGSIHRNFHCGNILVHYWNEFLIGGLRLCQPSSQIDKKQVYGVLPYIAPEVLREKKIIRASDIYGFGIIAYEVLTGMPPYYDIAHDELLALKICQGLRPKSDYKIPQLIFDVIKRCWDANPSNRPNANELCNSLNNLERNLDENNEETVAVKD</sequence>
<dbReference type="Gene3D" id="1.10.510.10">
    <property type="entry name" value="Transferase(Phosphotransferase) domain 1"/>
    <property type="match status" value="1"/>
</dbReference>
<comment type="caution">
    <text evidence="2">The sequence shown here is derived from an EMBL/GenBank/DDBJ whole genome shotgun (WGS) entry which is preliminary data.</text>
</comment>
<proteinExistence type="predicted"/>
<dbReference type="Pfam" id="PF07714">
    <property type="entry name" value="PK_Tyr_Ser-Thr"/>
    <property type="match status" value="1"/>
</dbReference>
<keyword evidence="3" id="KW-1185">Reference proteome</keyword>
<evidence type="ECO:0000259" key="1">
    <source>
        <dbReference type="PROSITE" id="PS50011"/>
    </source>
</evidence>
<dbReference type="InterPro" id="IPR001245">
    <property type="entry name" value="Ser-Thr/Tyr_kinase_cat_dom"/>
</dbReference>
<dbReference type="OrthoDB" id="346907at2759"/>
<dbReference type="GO" id="GO:0005524">
    <property type="term" value="F:ATP binding"/>
    <property type="evidence" value="ECO:0007669"/>
    <property type="project" value="InterPro"/>
</dbReference>
<dbReference type="PROSITE" id="PS50011">
    <property type="entry name" value="PROTEIN_KINASE_DOM"/>
    <property type="match status" value="1"/>
</dbReference>
<name>A0A9W4WX38_9GLOM</name>
<dbReference type="InterPro" id="IPR050167">
    <property type="entry name" value="Ser_Thr_protein_kinase"/>
</dbReference>
<gene>
    <name evidence="2" type="ORF">FWILDA_LOCUS8736</name>
</gene>
<evidence type="ECO:0000313" key="2">
    <source>
        <dbReference type="EMBL" id="CAI2178738.1"/>
    </source>
</evidence>
<dbReference type="Proteomes" id="UP001153678">
    <property type="component" value="Unassembled WGS sequence"/>
</dbReference>
<evidence type="ECO:0000313" key="3">
    <source>
        <dbReference type="Proteomes" id="UP001153678"/>
    </source>
</evidence>